<dbReference type="EMBL" id="LR589122">
    <property type="protein sequence ID" value="VTP01813.1"/>
    <property type="molecule type" value="Genomic_DNA"/>
</dbReference>
<sequence length="280" mass="30632">MRPQPGGLRALLPTGGRFSLAWMEAGEGEIVERSTTHDTILLVFRGAARLLGGRFIKAGDAVSIPANSVYRLAVAARDGLDALAITLGRTAAKNDDSEGVSSLAELIERNEERMRIASQGAIFQLVDDGTLNDPAKRAAFLRQIRPLSDTFQKTMIARQATCSDQAYEPTFLDHFKEEFGHNTLLPCDGPAAAPDPVVSATLVWFTHQRVSRSGYRAPGEHWSPWGRSHPSGIETETWAGLLGVSSPWFQCRGRQAEVPYCQAFALAAFMFRLSCYPLPL</sequence>
<reference evidence="1" key="1">
    <citation type="submission" date="2019-05" db="EMBL/GenBank/DDBJ databases">
        <authorList>
            <person name="Naeem R."/>
            <person name="Antony C."/>
            <person name="Guan Q."/>
        </authorList>
    </citation>
    <scope>NUCLEOTIDE SEQUENCE</scope>
    <source>
        <strain evidence="1">2</strain>
    </source>
</reference>
<dbReference type="SUPFAM" id="SSF51182">
    <property type="entry name" value="RmlC-like cupins"/>
    <property type="match status" value="1"/>
</dbReference>
<name>A0A653EWV9_9MYCO</name>
<gene>
    <name evidence="1" type="ORF">BIN_B_04213</name>
</gene>
<proteinExistence type="predicted"/>
<evidence type="ECO:0000313" key="1">
    <source>
        <dbReference type="EMBL" id="VTP01813.1"/>
    </source>
</evidence>
<dbReference type="AlphaFoldDB" id="A0A653EWV9"/>
<protein>
    <submittedName>
        <fullName evidence="1">Uncharacterized protein</fullName>
    </submittedName>
</protein>
<dbReference type="InterPro" id="IPR011051">
    <property type="entry name" value="RmlC_Cupin_sf"/>
</dbReference>
<accession>A0A653EWV9</accession>
<organism evidence="1">
    <name type="scientific">Mycobacterium riyadhense</name>
    <dbReference type="NCBI Taxonomy" id="486698"/>
    <lineage>
        <taxon>Bacteria</taxon>
        <taxon>Bacillati</taxon>
        <taxon>Actinomycetota</taxon>
        <taxon>Actinomycetes</taxon>
        <taxon>Mycobacteriales</taxon>
        <taxon>Mycobacteriaceae</taxon>
        <taxon>Mycobacterium</taxon>
    </lineage>
</organism>